<name>A0ABX6RDB8_PSEMX</name>
<sequence length="504" mass="55451">MRIPHHLVRSPTGAWSFRQRVPADLQDLLDRRLIKRTLRTSDLGEARLRAVLLASRYAQAFDALRVRGRHMDKLGKKEADELIARLTQAEGLKDLTLHRTRAPDGTVSERWQIDSDEDLRLFQQAQRQSNDPLLDAVNSPLSPRDFAAARAKITPIALADARDGWLASLQGSTLPKTLVIKKTAVEALVRFLGSKTKLHTVTRTDLARWYQHMRDEGASTPTLTNKQSYVGGKGGFFEWAMASGHYPKGDNPAAGHVSYSIREKRARKKFGFKAYDAHQVQALFAPAAFEGLALSARWAAVIGLHTGARASEVGQLLTGDVIEEDGLLCIRVSDEGEHQKVKTEVSLRTVPVHPDLIALGFREWVDGLRAAGAERLFPAAKADAKNGAGNWITKAFGRHLEQVGKNWPAGKRGFHSLRKTVIQSLQGAGVPSELRAQLVGHELDDEHHSTYSRDFTVREKLDGPGPTTPGLSALGFGLNLPALAQLLLDTAPKPRAGRKRLVNS</sequence>
<evidence type="ECO:0000259" key="5">
    <source>
        <dbReference type="Pfam" id="PF00589"/>
    </source>
</evidence>
<feature type="domain" description="DUF6538" evidence="6">
    <location>
        <begin position="6"/>
        <end position="65"/>
    </location>
</feature>
<dbReference type="EMBL" id="CP060028">
    <property type="protein sequence ID" value="QND80544.1"/>
    <property type="molecule type" value="Genomic_DNA"/>
</dbReference>
<dbReference type="SUPFAM" id="SSF56349">
    <property type="entry name" value="DNA breaking-rejoining enzymes"/>
    <property type="match status" value="1"/>
</dbReference>
<feature type="domain" description="Tyr recombinase" evidence="5">
    <location>
        <begin position="276"/>
        <end position="452"/>
    </location>
</feature>
<evidence type="ECO:0000256" key="2">
    <source>
        <dbReference type="ARBA" id="ARBA00022908"/>
    </source>
</evidence>
<dbReference type="InterPro" id="IPR013762">
    <property type="entry name" value="Integrase-like_cat_sf"/>
</dbReference>
<gene>
    <name evidence="7" type="ORF">H4W19_01680</name>
</gene>
<proteinExistence type="inferred from homology"/>
<dbReference type="PANTHER" id="PTHR30349">
    <property type="entry name" value="PHAGE INTEGRASE-RELATED"/>
    <property type="match status" value="1"/>
</dbReference>
<keyword evidence="4" id="KW-0233">DNA recombination</keyword>
<evidence type="ECO:0000259" key="6">
    <source>
        <dbReference type="Pfam" id="PF20172"/>
    </source>
</evidence>
<dbReference type="InterPro" id="IPR050090">
    <property type="entry name" value="Tyrosine_recombinase_XerCD"/>
</dbReference>
<dbReference type="PANTHER" id="PTHR30349:SF41">
    <property type="entry name" value="INTEGRASE_RECOMBINASE PROTEIN MJ0367-RELATED"/>
    <property type="match status" value="1"/>
</dbReference>
<evidence type="ECO:0000256" key="1">
    <source>
        <dbReference type="ARBA" id="ARBA00008857"/>
    </source>
</evidence>
<organism evidence="7 8">
    <name type="scientific">Pseudoxanthomonas mexicana</name>
    <dbReference type="NCBI Taxonomy" id="128785"/>
    <lineage>
        <taxon>Bacteria</taxon>
        <taxon>Pseudomonadati</taxon>
        <taxon>Pseudomonadota</taxon>
        <taxon>Gammaproteobacteria</taxon>
        <taxon>Lysobacterales</taxon>
        <taxon>Lysobacteraceae</taxon>
        <taxon>Pseudoxanthomonas</taxon>
    </lineage>
</organism>
<dbReference type="CDD" id="cd01184">
    <property type="entry name" value="INT_C_like_1"/>
    <property type="match status" value="1"/>
</dbReference>
<dbReference type="Gene3D" id="1.10.443.10">
    <property type="entry name" value="Intergrase catalytic core"/>
    <property type="match status" value="1"/>
</dbReference>
<keyword evidence="3" id="KW-0238">DNA-binding</keyword>
<evidence type="ECO:0000256" key="4">
    <source>
        <dbReference type="ARBA" id="ARBA00023172"/>
    </source>
</evidence>
<keyword evidence="2" id="KW-0229">DNA integration</keyword>
<dbReference type="Gene3D" id="1.10.150.130">
    <property type="match status" value="1"/>
</dbReference>
<evidence type="ECO:0000256" key="3">
    <source>
        <dbReference type="ARBA" id="ARBA00023125"/>
    </source>
</evidence>
<dbReference type="Pfam" id="PF00589">
    <property type="entry name" value="Phage_integrase"/>
    <property type="match status" value="1"/>
</dbReference>
<keyword evidence="8" id="KW-1185">Reference proteome</keyword>
<comment type="similarity">
    <text evidence="1">Belongs to the 'phage' integrase family.</text>
</comment>
<dbReference type="RefSeq" id="WP_185895758.1">
    <property type="nucleotide sequence ID" value="NZ_CP060028.1"/>
</dbReference>
<dbReference type="InterPro" id="IPR046668">
    <property type="entry name" value="DUF6538"/>
</dbReference>
<dbReference type="Proteomes" id="UP000515506">
    <property type="component" value="Chromosome"/>
</dbReference>
<dbReference type="InterPro" id="IPR002104">
    <property type="entry name" value="Integrase_catalytic"/>
</dbReference>
<dbReference type="InterPro" id="IPR010998">
    <property type="entry name" value="Integrase_recombinase_N"/>
</dbReference>
<protein>
    <submittedName>
        <fullName evidence="7">Site-specific integrase</fullName>
    </submittedName>
</protein>
<dbReference type="InterPro" id="IPR011010">
    <property type="entry name" value="DNA_brk_join_enz"/>
</dbReference>
<evidence type="ECO:0000313" key="8">
    <source>
        <dbReference type="Proteomes" id="UP000515506"/>
    </source>
</evidence>
<reference evidence="7 8" key="1">
    <citation type="submission" date="2020-08" db="EMBL/GenBank/DDBJ databases">
        <title>Streptomycin resistant and MDR strain, P. mexicana.</title>
        <authorList>
            <person name="Ganesh-kumar S."/>
            <person name="Zhe T."/>
            <person name="Yu Z."/>
            <person name="Min Y."/>
        </authorList>
    </citation>
    <scope>NUCLEOTIDE SEQUENCE [LARGE SCALE GENOMIC DNA]</scope>
    <source>
        <strain evidence="7 8">GTZY</strain>
    </source>
</reference>
<evidence type="ECO:0000313" key="7">
    <source>
        <dbReference type="EMBL" id="QND80544.1"/>
    </source>
</evidence>
<dbReference type="Pfam" id="PF20172">
    <property type="entry name" value="DUF6538"/>
    <property type="match status" value="1"/>
</dbReference>
<accession>A0ABX6RDB8</accession>